<feature type="transmembrane region" description="Helical" evidence="14">
    <location>
        <begin position="158"/>
        <end position="178"/>
    </location>
</feature>
<dbReference type="CDD" id="cd10322">
    <property type="entry name" value="SLC5sbd"/>
    <property type="match status" value="1"/>
</dbReference>
<keyword evidence="16" id="KW-1185">Reference proteome</keyword>
<feature type="transmembrane region" description="Helical" evidence="14">
    <location>
        <begin position="120"/>
        <end position="138"/>
    </location>
</feature>
<feature type="transmembrane region" description="Helical" evidence="14">
    <location>
        <begin position="446"/>
        <end position="466"/>
    </location>
</feature>
<dbReference type="InterPro" id="IPR038377">
    <property type="entry name" value="Na/Glc_symporter_sf"/>
</dbReference>
<keyword evidence="7 14" id="KW-1133">Transmembrane helix</keyword>
<evidence type="ECO:0000256" key="6">
    <source>
        <dbReference type="ARBA" id="ARBA00022847"/>
    </source>
</evidence>
<evidence type="ECO:0000256" key="3">
    <source>
        <dbReference type="ARBA" id="ARBA00022448"/>
    </source>
</evidence>
<feature type="transmembrane region" description="Helical" evidence="14">
    <location>
        <begin position="420"/>
        <end position="440"/>
    </location>
</feature>
<evidence type="ECO:0000256" key="14">
    <source>
        <dbReference type="SAM" id="Phobius"/>
    </source>
</evidence>
<organism evidence="15 16">
    <name type="scientific">Saliterribacillus persicus</name>
    <dbReference type="NCBI Taxonomy" id="930114"/>
    <lineage>
        <taxon>Bacteria</taxon>
        <taxon>Bacillati</taxon>
        <taxon>Bacillota</taxon>
        <taxon>Bacilli</taxon>
        <taxon>Bacillales</taxon>
        <taxon>Bacillaceae</taxon>
        <taxon>Saliterribacillus</taxon>
    </lineage>
</organism>
<keyword evidence="5 14" id="KW-0812">Transmembrane</keyword>
<keyword evidence="10 14" id="KW-0472">Membrane</keyword>
<evidence type="ECO:0000256" key="10">
    <source>
        <dbReference type="ARBA" id="ARBA00023136"/>
    </source>
</evidence>
<feature type="transmembrane region" description="Helical" evidence="14">
    <location>
        <begin position="233"/>
        <end position="251"/>
    </location>
</feature>
<dbReference type="Gene3D" id="1.20.1730.10">
    <property type="entry name" value="Sodium/glucose cotransporter"/>
    <property type="match status" value="1"/>
</dbReference>
<keyword evidence="3" id="KW-0813">Transport</keyword>
<dbReference type="RefSeq" id="WP_114352569.1">
    <property type="nucleotide sequence ID" value="NZ_QPJJ01000005.1"/>
</dbReference>
<dbReference type="Proteomes" id="UP000252585">
    <property type="component" value="Unassembled WGS sequence"/>
</dbReference>
<comment type="catalytic activity">
    <reaction evidence="12">
        <text>L-proline(in) + Na(+)(in) = L-proline(out) + Na(+)(out)</text>
        <dbReference type="Rhea" id="RHEA:28967"/>
        <dbReference type="ChEBI" id="CHEBI:29101"/>
        <dbReference type="ChEBI" id="CHEBI:60039"/>
    </reaction>
</comment>
<evidence type="ECO:0000256" key="7">
    <source>
        <dbReference type="ARBA" id="ARBA00022989"/>
    </source>
</evidence>
<dbReference type="OrthoDB" id="9810181at2"/>
<feature type="transmembrane region" description="Helical" evidence="14">
    <location>
        <begin position="315"/>
        <end position="343"/>
    </location>
</feature>
<feature type="transmembrane region" description="Helical" evidence="14">
    <location>
        <begin position="6"/>
        <end position="24"/>
    </location>
</feature>
<feature type="transmembrane region" description="Helical" evidence="14">
    <location>
        <begin position="364"/>
        <end position="383"/>
    </location>
</feature>
<reference evidence="15 16" key="1">
    <citation type="submission" date="2018-07" db="EMBL/GenBank/DDBJ databases">
        <title>Genomic Encyclopedia of Type Strains, Phase IV (KMG-IV): sequencing the most valuable type-strain genomes for metagenomic binning, comparative biology and taxonomic classification.</title>
        <authorList>
            <person name="Goeker M."/>
        </authorList>
    </citation>
    <scope>NUCLEOTIDE SEQUENCE [LARGE SCALE GENOMIC DNA]</scope>
    <source>
        <strain evidence="15 16">DSM 27696</strain>
    </source>
</reference>
<keyword evidence="4" id="KW-1003">Cell membrane</keyword>
<dbReference type="GO" id="GO:0006814">
    <property type="term" value="P:sodium ion transport"/>
    <property type="evidence" value="ECO:0007669"/>
    <property type="project" value="UniProtKB-KW"/>
</dbReference>
<keyword evidence="11" id="KW-0739">Sodium transport</keyword>
<evidence type="ECO:0000313" key="16">
    <source>
        <dbReference type="Proteomes" id="UP000252585"/>
    </source>
</evidence>
<dbReference type="EMBL" id="QPJJ01000005">
    <property type="protein sequence ID" value="RCW72022.1"/>
    <property type="molecule type" value="Genomic_DNA"/>
</dbReference>
<comment type="subcellular location">
    <subcellularLocation>
        <location evidence="1">Cell membrane</location>
        <topology evidence="1">Multi-pass membrane protein</topology>
    </subcellularLocation>
</comment>
<proteinExistence type="inferred from homology"/>
<evidence type="ECO:0000256" key="12">
    <source>
        <dbReference type="ARBA" id="ARBA00033708"/>
    </source>
</evidence>
<dbReference type="PROSITE" id="PS50283">
    <property type="entry name" value="NA_SOLUT_SYMP_3"/>
    <property type="match status" value="1"/>
</dbReference>
<evidence type="ECO:0000256" key="11">
    <source>
        <dbReference type="ARBA" id="ARBA00023201"/>
    </source>
</evidence>
<dbReference type="InterPro" id="IPR050277">
    <property type="entry name" value="Sodium:Solute_Symporter"/>
</dbReference>
<feature type="transmembrane region" description="Helical" evidence="14">
    <location>
        <begin position="80"/>
        <end position="99"/>
    </location>
</feature>
<dbReference type="PANTHER" id="PTHR48086">
    <property type="entry name" value="SODIUM/PROLINE SYMPORTER-RELATED"/>
    <property type="match status" value="1"/>
</dbReference>
<gene>
    <name evidence="15" type="ORF">DFR57_105207</name>
</gene>
<feature type="transmembrane region" description="Helical" evidence="14">
    <location>
        <begin position="45"/>
        <end position="68"/>
    </location>
</feature>
<dbReference type="InterPro" id="IPR001734">
    <property type="entry name" value="Na/solute_symporter"/>
</dbReference>
<evidence type="ECO:0000256" key="5">
    <source>
        <dbReference type="ARBA" id="ARBA00022692"/>
    </source>
</evidence>
<feature type="transmembrane region" description="Helical" evidence="14">
    <location>
        <begin position="190"/>
        <end position="213"/>
    </location>
</feature>
<dbReference type="GO" id="GO:0005886">
    <property type="term" value="C:plasma membrane"/>
    <property type="evidence" value="ECO:0007669"/>
    <property type="project" value="UniProtKB-SubCell"/>
</dbReference>
<evidence type="ECO:0000256" key="4">
    <source>
        <dbReference type="ARBA" id="ARBA00022475"/>
    </source>
</evidence>
<evidence type="ECO:0000313" key="15">
    <source>
        <dbReference type="EMBL" id="RCW72022.1"/>
    </source>
</evidence>
<accession>A0A368XVP4</accession>
<comment type="caution">
    <text evidence="15">The sequence shown here is derived from an EMBL/GenBank/DDBJ whole genome shotgun (WGS) entry which is preliminary data.</text>
</comment>
<comment type="similarity">
    <text evidence="2 13">Belongs to the sodium:solute symporter (SSF) (TC 2.A.21) family.</text>
</comment>
<feature type="transmembrane region" description="Helical" evidence="14">
    <location>
        <begin position="272"/>
        <end position="295"/>
    </location>
</feature>
<keyword evidence="9" id="KW-0406">Ion transport</keyword>
<name>A0A368XVP4_9BACI</name>
<dbReference type="PANTHER" id="PTHR48086:SF3">
    <property type="entry name" value="SODIUM_PROLINE SYMPORTER"/>
    <property type="match status" value="1"/>
</dbReference>
<protein>
    <submittedName>
        <fullName evidence="15">SSS family solute:Na+ symporter</fullName>
    </submittedName>
</protein>
<evidence type="ECO:0000256" key="8">
    <source>
        <dbReference type="ARBA" id="ARBA00023053"/>
    </source>
</evidence>
<evidence type="ECO:0000256" key="9">
    <source>
        <dbReference type="ARBA" id="ARBA00023065"/>
    </source>
</evidence>
<dbReference type="Pfam" id="PF00474">
    <property type="entry name" value="SSF"/>
    <property type="match status" value="1"/>
</dbReference>
<dbReference type="GO" id="GO:0015293">
    <property type="term" value="F:symporter activity"/>
    <property type="evidence" value="ECO:0007669"/>
    <property type="project" value="UniProtKB-KW"/>
</dbReference>
<keyword evidence="6" id="KW-0769">Symport</keyword>
<sequence length="498" mass="53623">MSTTLVWGTITVYVLIALVIAVLSRNGKQNSMTGYFLGDRKLNGFVSALSYSATTYSAFMLVGLAGLTYNGGVGAFGFEIIYFMGVSLVAIFGPRFWLVGKKYGYVTPSEMLGDRYKNKWVAVAIAVSSCIFLIPYSAVQLTGIGYLLQGVTNDAIPFTTGVVLATVLALVFSYIAGIRSVAWTDSLQSLLMIITSTIVVILIINGLGGLSGFFNSLETNNPSSLAVPGNGFFNFWTFLGLTIPWFFFSISNPQVSQRLFMPASLKSLRHMLLGFLIFGFIYTFVSVIWGFSASIMFPNLENADLATPMLLSSDLVPPVLGVLVMVGIMAAAISTIDSILLTLSSLFSRDVYQNVKKGATDKKQLLVGKLVIPVIAILAYLFAQLQLDLIAVLSVSSSAGLIVSVPAIIGAFFWKKGSAVGVLSSVIISSLLVITLELFSLKPLNLASGIWGLGVSTILYVGISLVTKAPTEKANEFIGYIKQEMKKKKRIDVKSKIS</sequence>
<evidence type="ECO:0000256" key="2">
    <source>
        <dbReference type="ARBA" id="ARBA00006434"/>
    </source>
</evidence>
<keyword evidence="8" id="KW-0915">Sodium</keyword>
<evidence type="ECO:0000256" key="1">
    <source>
        <dbReference type="ARBA" id="ARBA00004651"/>
    </source>
</evidence>
<dbReference type="AlphaFoldDB" id="A0A368XVP4"/>
<evidence type="ECO:0000256" key="13">
    <source>
        <dbReference type="RuleBase" id="RU362091"/>
    </source>
</evidence>
<feature type="transmembrane region" description="Helical" evidence="14">
    <location>
        <begin position="389"/>
        <end position="413"/>
    </location>
</feature>